<gene>
    <name evidence="1" type="ORF">MCC10113_1084</name>
</gene>
<evidence type="ECO:0000313" key="2">
    <source>
        <dbReference type="Proteomes" id="UP000292478"/>
    </source>
</evidence>
<protein>
    <submittedName>
        <fullName evidence="1">Magnesium chelatase subunit ChlI-like ATPase</fullName>
    </submittedName>
</protein>
<reference evidence="1 2" key="1">
    <citation type="journal article" date="2018" name="Sci. Rep.">
        <title>Genomic diversity and distribution of Bifidobacterium longum subsp. longum across the human lifespan.</title>
        <authorList>
            <person name="Odamaki T."/>
            <person name="Bottacini F."/>
            <person name="Kato K."/>
            <person name="Mitsuyama E."/>
            <person name="Yoshida K."/>
            <person name="Horigome A."/>
            <person name="Xiao J.Z."/>
            <person name="van Sinderen D."/>
        </authorList>
    </citation>
    <scope>NUCLEOTIDE SEQUENCE [LARGE SCALE GENOMIC DNA]</scope>
    <source>
        <strain evidence="1 2">MCC10113</strain>
    </source>
</reference>
<sequence>MSETNDPALDHAMNSLRRWQHAKRMENALREVLKYYDEAGEAGENYELDPDNLSKFAADLCKEYEKS</sequence>
<dbReference type="EMBL" id="SHTC01000015">
    <property type="protein sequence ID" value="TCF58302.1"/>
    <property type="molecule type" value="Genomic_DNA"/>
</dbReference>
<comment type="caution">
    <text evidence="1">The sequence shown here is derived from an EMBL/GenBank/DDBJ whole genome shotgun (WGS) entry which is preliminary data.</text>
</comment>
<proteinExistence type="predicted"/>
<accession>A0A4R0V5Q9</accession>
<name>A0A4R0V5Q9_BIFLL</name>
<evidence type="ECO:0000313" key="1">
    <source>
        <dbReference type="EMBL" id="TCF58302.1"/>
    </source>
</evidence>
<dbReference type="RefSeq" id="WP_131204015.1">
    <property type="nucleotide sequence ID" value="NZ_SHPU01000008.1"/>
</dbReference>
<organism evidence="1 2">
    <name type="scientific">Bifidobacterium longum subsp. longum</name>
    <dbReference type="NCBI Taxonomy" id="1679"/>
    <lineage>
        <taxon>Bacteria</taxon>
        <taxon>Bacillati</taxon>
        <taxon>Actinomycetota</taxon>
        <taxon>Actinomycetes</taxon>
        <taxon>Bifidobacteriales</taxon>
        <taxon>Bifidobacteriaceae</taxon>
        <taxon>Bifidobacterium</taxon>
    </lineage>
</organism>
<dbReference type="AlphaFoldDB" id="A0A4R0V5Q9"/>
<dbReference type="Proteomes" id="UP000292478">
    <property type="component" value="Unassembled WGS sequence"/>
</dbReference>